<dbReference type="EMBL" id="KK914595">
    <property type="protein sequence ID" value="KDP31747.1"/>
    <property type="molecule type" value="Genomic_DNA"/>
</dbReference>
<gene>
    <name evidence="2" type="ORF">JCGZ_14979</name>
</gene>
<dbReference type="AlphaFoldDB" id="A0A067K6P1"/>
<accession>A0A067K6P1</accession>
<reference evidence="2 3" key="1">
    <citation type="journal article" date="2014" name="PLoS ONE">
        <title>Global Analysis of Gene Expression Profiles in Physic Nut (Jatropha curcas L.) Seedlings Exposed to Salt Stress.</title>
        <authorList>
            <person name="Zhang L."/>
            <person name="Zhang C."/>
            <person name="Wu P."/>
            <person name="Chen Y."/>
            <person name="Li M."/>
            <person name="Jiang H."/>
            <person name="Wu G."/>
        </authorList>
    </citation>
    <scope>NUCLEOTIDE SEQUENCE [LARGE SCALE GENOMIC DNA]</scope>
    <source>
        <strain evidence="3">cv. GZQX0401</strain>
        <tissue evidence="2">Young leaves</tissue>
    </source>
</reference>
<dbReference type="Proteomes" id="UP000027138">
    <property type="component" value="Unassembled WGS sequence"/>
</dbReference>
<protein>
    <submittedName>
        <fullName evidence="2">Uncharacterized protein</fullName>
    </submittedName>
</protein>
<evidence type="ECO:0000313" key="2">
    <source>
        <dbReference type="EMBL" id="KDP31747.1"/>
    </source>
</evidence>
<evidence type="ECO:0000256" key="1">
    <source>
        <dbReference type="SAM" id="MobiDB-lite"/>
    </source>
</evidence>
<name>A0A067K6P1_JATCU</name>
<proteinExistence type="predicted"/>
<feature type="region of interest" description="Disordered" evidence="1">
    <location>
        <begin position="1"/>
        <end position="46"/>
    </location>
</feature>
<feature type="compositionally biased region" description="Low complexity" evidence="1">
    <location>
        <begin position="13"/>
        <end position="27"/>
    </location>
</feature>
<evidence type="ECO:0000313" key="3">
    <source>
        <dbReference type="Proteomes" id="UP000027138"/>
    </source>
</evidence>
<keyword evidence="3" id="KW-1185">Reference proteome</keyword>
<sequence>MGARFGPTSHPLASTRTSAAAGTSSSGHISPSKASQFRRLPSHLRSESQRRVPYFDLGRTTHYNVPRILPDDWPEYPIDEPEIFIAIRHLQTNLFDALTWESIVNAKLAESREGRPKKCKH</sequence>
<organism evidence="2 3">
    <name type="scientific">Jatropha curcas</name>
    <name type="common">Barbados nut</name>
    <dbReference type="NCBI Taxonomy" id="180498"/>
    <lineage>
        <taxon>Eukaryota</taxon>
        <taxon>Viridiplantae</taxon>
        <taxon>Streptophyta</taxon>
        <taxon>Embryophyta</taxon>
        <taxon>Tracheophyta</taxon>
        <taxon>Spermatophyta</taxon>
        <taxon>Magnoliopsida</taxon>
        <taxon>eudicotyledons</taxon>
        <taxon>Gunneridae</taxon>
        <taxon>Pentapetalae</taxon>
        <taxon>rosids</taxon>
        <taxon>fabids</taxon>
        <taxon>Malpighiales</taxon>
        <taxon>Euphorbiaceae</taxon>
        <taxon>Crotonoideae</taxon>
        <taxon>Jatropheae</taxon>
        <taxon>Jatropha</taxon>
    </lineage>
</organism>